<keyword evidence="2 6" id="KW-0808">Transferase</keyword>
<dbReference type="InterPro" id="IPR002616">
    <property type="entry name" value="tRNA_ribo_trans-like"/>
</dbReference>
<dbReference type="GO" id="GO:0006400">
    <property type="term" value="P:tRNA modification"/>
    <property type="evidence" value="ECO:0007669"/>
    <property type="project" value="InterPro"/>
</dbReference>
<evidence type="ECO:0000313" key="6">
    <source>
        <dbReference type="EMBL" id="KKQ67346.1"/>
    </source>
</evidence>
<dbReference type="EMBL" id="LBUP01000001">
    <property type="protein sequence ID" value="KKQ67346.1"/>
    <property type="molecule type" value="Genomic_DNA"/>
</dbReference>
<dbReference type="Gene3D" id="3.20.20.105">
    <property type="entry name" value="Queuine tRNA-ribosyltransferase-like"/>
    <property type="match status" value="1"/>
</dbReference>
<dbReference type="GO" id="GO:0046872">
    <property type="term" value="F:metal ion binding"/>
    <property type="evidence" value="ECO:0007669"/>
    <property type="project" value="UniProtKB-KW"/>
</dbReference>
<dbReference type="Proteomes" id="UP000034235">
    <property type="component" value="Unassembled WGS sequence"/>
</dbReference>
<dbReference type="SUPFAM" id="SSF51713">
    <property type="entry name" value="tRNA-guanine transglycosylase"/>
    <property type="match status" value="1"/>
</dbReference>
<reference evidence="6 7" key="1">
    <citation type="journal article" date="2015" name="Nature">
        <title>rRNA introns, odd ribosomes, and small enigmatic genomes across a large radiation of phyla.</title>
        <authorList>
            <person name="Brown C.T."/>
            <person name="Hug L.A."/>
            <person name="Thomas B.C."/>
            <person name="Sharon I."/>
            <person name="Castelle C.J."/>
            <person name="Singh A."/>
            <person name="Wilkins M.J."/>
            <person name="Williams K.H."/>
            <person name="Banfield J.F."/>
        </authorList>
    </citation>
    <scope>NUCLEOTIDE SEQUENCE [LARGE SCALE GENOMIC DNA]</scope>
</reference>
<gene>
    <name evidence="6" type="ORF">US86_C0001G0273</name>
</gene>
<evidence type="ECO:0000256" key="3">
    <source>
        <dbReference type="ARBA" id="ARBA00022694"/>
    </source>
</evidence>
<keyword evidence="4" id="KW-0479">Metal-binding</keyword>
<dbReference type="AlphaFoldDB" id="A0A0G0MQZ7"/>
<accession>A0A0G0MQZ7</accession>
<evidence type="ECO:0000259" key="5">
    <source>
        <dbReference type="Pfam" id="PF01702"/>
    </source>
</evidence>
<dbReference type="PANTHER" id="PTHR43468">
    <property type="match status" value="1"/>
</dbReference>
<dbReference type="NCBIfam" id="TIGR00449">
    <property type="entry name" value="tgt_general"/>
    <property type="match status" value="1"/>
</dbReference>
<feature type="domain" description="tRNA-guanine(15) transglycosylase-like" evidence="5">
    <location>
        <begin position="4"/>
        <end position="345"/>
    </location>
</feature>
<sequence>MLKTLNTKSGIISLPTFFPDATRAVLKGGVDSRDLDNCKIEGLVINTLHLVDLAKTGSDMHKFMSWSKPFITDSGGFQVLSLIHNRKNNGEINDKGLIFLDENKQKVHFNAEKSIQTQISLGADILICLDDCTKPDAPLKSQEESVQRTITWANRCKDEFIKLTKDMEEKPLLFAVIQGGNEKALRKKCAQELLKIGFDGYCYGGWPVDETKTFLTEILNFTASLIPDNFPKYAMGVGKPQDIVNCFKMGYNMFDCVIPTREARHKKLYRFTENNLYETISLQKAVFKNSTEPVSKYCDCLTCQNYSLGYLYHLFKINDLLAFRLATIHNLRFYSRLMEILKDQIN</sequence>
<dbReference type="InterPro" id="IPR036511">
    <property type="entry name" value="TGT-like_sf"/>
</dbReference>
<proteinExistence type="predicted"/>
<evidence type="ECO:0000256" key="2">
    <source>
        <dbReference type="ARBA" id="ARBA00022679"/>
    </source>
</evidence>
<dbReference type="NCBIfam" id="TIGR00430">
    <property type="entry name" value="Q_tRNA_tgt"/>
    <property type="match status" value="1"/>
</dbReference>
<keyword evidence="3" id="KW-0819">tRNA processing</keyword>
<evidence type="ECO:0000313" key="7">
    <source>
        <dbReference type="Proteomes" id="UP000034235"/>
    </source>
</evidence>
<comment type="caution">
    <text evidence="6">The sequence shown here is derived from an EMBL/GenBank/DDBJ whole genome shotgun (WGS) entry which is preliminary data.</text>
</comment>
<keyword evidence="1" id="KW-0328">Glycosyltransferase</keyword>
<evidence type="ECO:0000256" key="4">
    <source>
        <dbReference type="ARBA" id="ARBA00022723"/>
    </source>
</evidence>
<organism evidence="6 7">
    <name type="scientific">Candidatus Daviesbacteria bacterium GW2011_GWA2_38_24</name>
    <dbReference type="NCBI Taxonomy" id="1618422"/>
    <lineage>
        <taxon>Bacteria</taxon>
        <taxon>Candidatus Daviesiibacteriota</taxon>
    </lineage>
</organism>
<dbReference type="PATRIC" id="fig|1618422.5.peg.277"/>
<protein>
    <submittedName>
        <fullName evidence="6">Queuine tRNA-ribosyltransferase</fullName>
    </submittedName>
</protein>
<dbReference type="Pfam" id="PF01702">
    <property type="entry name" value="TGT"/>
    <property type="match status" value="1"/>
</dbReference>
<name>A0A0G0MQZ7_9BACT</name>
<dbReference type="InterPro" id="IPR004803">
    <property type="entry name" value="TGT"/>
</dbReference>
<dbReference type="PANTHER" id="PTHR43468:SF1">
    <property type="entry name" value="TRNA-GUANOSINE(34) QUEUINE TRANSGLYCOSYLASE"/>
    <property type="match status" value="1"/>
</dbReference>
<evidence type="ECO:0000256" key="1">
    <source>
        <dbReference type="ARBA" id="ARBA00022676"/>
    </source>
</evidence>
<dbReference type="GO" id="GO:0008479">
    <property type="term" value="F:tRNA-guanosine(34) queuine transglycosylase activity"/>
    <property type="evidence" value="ECO:0007669"/>
    <property type="project" value="InterPro"/>
</dbReference>